<gene>
    <name evidence="2" type="ORF">METZ01_LOCUS21025</name>
</gene>
<dbReference type="GO" id="GO:0008757">
    <property type="term" value="F:S-adenosylmethionine-dependent methyltransferase activity"/>
    <property type="evidence" value="ECO:0007669"/>
    <property type="project" value="InterPro"/>
</dbReference>
<name>A0A381PMD0_9ZZZZ</name>
<organism evidence="2">
    <name type="scientific">marine metagenome</name>
    <dbReference type="NCBI Taxonomy" id="408172"/>
    <lineage>
        <taxon>unclassified sequences</taxon>
        <taxon>metagenomes</taxon>
        <taxon>ecological metagenomes</taxon>
    </lineage>
</organism>
<dbReference type="AlphaFoldDB" id="A0A381PMD0"/>
<dbReference type="InterPro" id="IPR029063">
    <property type="entry name" value="SAM-dependent_MTases_sf"/>
</dbReference>
<reference evidence="2" key="1">
    <citation type="submission" date="2018-05" db="EMBL/GenBank/DDBJ databases">
        <authorList>
            <person name="Lanie J.A."/>
            <person name="Ng W.-L."/>
            <person name="Kazmierczak K.M."/>
            <person name="Andrzejewski T.M."/>
            <person name="Davidsen T.M."/>
            <person name="Wayne K.J."/>
            <person name="Tettelin H."/>
            <person name="Glass J.I."/>
            <person name="Rusch D."/>
            <person name="Podicherti R."/>
            <person name="Tsui H.-C.T."/>
            <person name="Winkler M.E."/>
        </authorList>
    </citation>
    <scope>NUCLEOTIDE SEQUENCE</scope>
</reference>
<evidence type="ECO:0000313" key="2">
    <source>
        <dbReference type="EMBL" id="SUZ68171.1"/>
    </source>
</evidence>
<dbReference type="Gene3D" id="3.40.50.150">
    <property type="entry name" value="Vaccinia Virus protein VP39"/>
    <property type="match status" value="1"/>
</dbReference>
<protein>
    <recommendedName>
        <fullName evidence="1">Methyltransferase type 11 domain-containing protein</fullName>
    </recommendedName>
</protein>
<accession>A0A381PMD0</accession>
<dbReference type="InterPro" id="IPR013216">
    <property type="entry name" value="Methyltransf_11"/>
</dbReference>
<sequence>MDLSEINRREKEFHDELHILNKKRFQNKFYKAVYNLYEDFFDILKTKVKSKDVLDYGCGTGNFAEKVSNFKPKKLVAIDISEEAIKKAKSEIKSEENKIDYRVENCENSNLSSDAFDIIYGSGILHHLNLNKSLKELSRMLKKGGIILFAEPMATNPIINIYRKFTPKARSADEHPLVFQDIKLIESMFKNVEAKYYGFLTLIFFPFYKSPENSKLFRLISGIDRMILKTKYLRFLAWSVLVKAEKN</sequence>
<dbReference type="PANTHER" id="PTHR43861">
    <property type="entry name" value="TRANS-ACONITATE 2-METHYLTRANSFERASE-RELATED"/>
    <property type="match status" value="1"/>
</dbReference>
<dbReference type="SUPFAM" id="SSF53335">
    <property type="entry name" value="S-adenosyl-L-methionine-dependent methyltransferases"/>
    <property type="match status" value="1"/>
</dbReference>
<dbReference type="EMBL" id="UINC01001032">
    <property type="protein sequence ID" value="SUZ68171.1"/>
    <property type="molecule type" value="Genomic_DNA"/>
</dbReference>
<feature type="domain" description="Methyltransferase type 11" evidence="1">
    <location>
        <begin position="54"/>
        <end position="149"/>
    </location>
</feature>
<proteinExistence type="predicted"/>
<dbReference type="Pfam" id="PF08241">
    <property type="entry name" value="Methyltransf_11"/>
    <property type="match status" value="1"/>
</dbReference>
<evidence type="ECO:0000259" key="1">
    <source>
        <dbReference type="Pfam" id="PF08241"/>
    </source>
</evidence>
<dbReference type="CDD" id="cd02440">
    <property type="entry name" value="AdoMet_MTases"/>
    <property type="match status" value="1"/>
</dbReference>